<evidence type="ECO:0000313" key="1">
    <source>
        <dbReference type="EMBL" id="MEQ2312924.1"/>
    </source>
</evidence>
<dbReference type="EMBL" id="JAHRIP010080995">
    <property type="protein sequence ID" value="MEQ2312924.1"/>
    <property type="molecule type" value="Genomic_DNA"/>
</dbReference>
<accession>A0ABV1A304</accession>
<organism evidence="1 2">
    <name type="scientific">Ameca splendens</name>
    <dbReference type="NCBI Taxonomy" id="208324"/>
    <lineage>
        <taxon>Eukaryota</taxon>
        <taxon>Metazoa</taxon>
        <taxon>Chordata</taxon>
        <taxon>Craniata</taxon>
        <taxon>Vertebrata</taxon>
        <taxon>Euteleostomi</taxon>
        <taxon>Actinopterygii</taxon>
        <taxon>Neopterygii</taxon>
        <taxon>Teleostei</taxon>
        <taxon>Neoteleostei</taxon>
        <taxon>Acanthomorphata</taxon>
        <taxon>Ovalentaria</taxon>
        <taxon>Atherinomorphae</taxon>
        <taxon>Cyprinodontiformes</taxon>
        <taxon>Goodeidae</taxon>
        <taxon>Ameca</taxon>
    </lineage>
</organism>
<proteinExistence type="predicted"/>
<dbReference type="Proteomes" id="UP001469553">
    <property type="component" value="Unassembled WGS sequence"/>
</dbReference>
<comment type="caution">
    <text evidence="1">The sequence shown here is derived from an EMBL/GenBank/DDBJ whole genome shotgun (WGS) entry which is preliminary data.</text>
</comment>
<sequence>GSKERWFWKAKVVRTGPAGLVAGSGCIRVQNCSSEHRLLLCRPQKESSPECAFPI</sequence>
<keyword evidence="2" id="KW-1185">Reference proteome</keyword>
<reference evidence="1 2" key="1">
    <citation type="submission" date="2021-06" db="EMBL/GenBank/DDBJ databases">
        <authorList>
            <person name="Palmer J.M."/>
        </authorList>
    </citation>
    <scope>NUCLEOTIDE SEQUENCE [LARGE SCALE GENOMIC DNA]</scope>
    <source>
        <strain evidence="1 2">AS_MEX2019</strain>
        <tissue evidence="1">Muscle</tissue>
    </source>
</reference>
<name>A0ABV1A304_9TELE</name>
<protein>
    <submittedName>
        <fullName evidence="1">Uncharacterized protein</fullName>
    </submittedName>
</protein>
<feature type="non-terminal residue" evidence="1">
    <location>
        <position position="1"/>
    </location>
</feature>
<gene>
    <name evidence="1" type="ORF">AMECASPLE_036412</name>
</gene>
<evidence type="ECO:0000313" key="2">
    <source>
        <dbReference type="Proteomes" id="UP001469553"/>
    </source>
</evidence>